<evidence type="ECO:0000256" key="12">
    <source>
        <dbReference type="ARBA" id="ARBA00022490"/>
    </source>
</evidence>
<dbReference type="InterPro" id="IPR034193">
    <property type="entry name" value="PCSK9_ProteinaseK-like"/>
</dbReference>
<comment type="subunit">
    <text evidence="10">Monomer. Can self-associate to form dimers and higher multimers which may have increased LDLR degrading activity. The precursor protein but not the mature protein may form multimers. Interacts with APOB, VLDLR, LRP8/APOER2 and BACE1. The full-length immature form (pro-PCSK9) interacts with SCNN1A, SCNN1B and SCNN1G. The pro-PCSK9 form (via C-terminal domain) interacts with LDLR. Interacts (via the C-terminal domain) with ANXA2 (via repeat Annexin 1); the interaction inhibits the degradation of LDLR.</text>
</comment>
<feature type="domain" description="Proprotein convertase subtilisin/kexin type 9 C-terminal" evidence="43">
    <location>
        <begin position="1076"/>
        <end position="1132"/>
    </location>
</feature>
<keyword evidence="22" id="KW-0068">Autocatalytic cleavage</keyword>
<keyword evidence="23" id="KW-0256">Endoplasmic reticulum</keyword>
<dbReference type="EMBL" id="JAINUG010000194">
    <property type="protein sequence ID" value="KAJ8388494.1"/>
    <property type="molecule type" value="Genomic_DNA"/>
</dbReference>
<evidence type="ECO:0000256" key="18">
    <source>
        <dbReference type="ARBA" id="ARBA00022703"/>
    </source>
</evidence>
<evidence type="ECO:0000256" key="6">
    <source>
        <dbReference type="ARBA" id="ARBA00004496"/>
    </source>
</evidence>
<evidence type="ECO:0000256" key="10">
    <source>
        <dbReference type="ARBA" id="ARBA00011841"/>
    </source>
</evidence>
<keyword evidence="27" id="KW-0443">Lipid metabolism</keyword>
<evidence type="ECO:0000256" key="24">
    <source>
        <dbReference type="ARBA" id="ARBA00022825"/>
    </source>
</evidence>
<keyword evidence="32" id="KW-0753">Steroid metabolism</keyword>
<evidence type="ECO:0000256" key="27">
    <source>
        <dbReference type="ARBA" id="ARBA00023098"/>
    </source>
</evidence>
<keyword evidence="18" id="KW-0053">Apoptosis</keyword>
<dbReference type="Pfam" id="PF18464">
    <property type="entry name" value="PCSK9_C2"/>
    <property type="match status" value="1"/>
</dbReference>
<dbReference type="InterPro" id="IPR029181">
    <property type="entry name" value="Barttin"/>
</dbReference>
<proteinExistence type="inferred from homology"/>
<sequence>MPSLHHGAIVIGVFLIVTGGATAFLTSSHGKLQAFSLCCVVLGALLLVLGLFWAMNGKSNPGSYGTDYSHVLFNPPGNFAESQSVMFQRTLERQRCAVYGEDFDYPPVEPSYCSPPGRPPHWDLEPPPPYEVAIKTTRSSTHLRRSYSDTLLPTEPLFCRSREISFEVPGELRGATAGSVHTVAISEPKGGMSSPHGGVLSLGILFMTVGGLIFLCMGQMVTWFGLALGLVGFFLMVLGVCMAMKSHHVAVPGHFLLHPRTGTRYSHHQAITIQRRLDRIRRAVSEDREPARPPPPDAGLTVLPGTPPPWDMEPPPSYETVMKSALGNVKGEWGNRATRRGSPGQGYLAKAHYSGPMSQSRQHGGLTVCRCPDVLPPMDLIALRQGAASETYGTAENKPYRYGLIVLGLFVVAVGLFVMIVEEPQVYATFCAMGVLMVGIGTVWSMCQCYPKVTFVTYAQEEFWTPEKKGLYSVTQDSRKSAAESVRAPLAVHLDDLESEEDGHSQSDVHTGTGPHALKEHSDHSTVLLHSTQSCPLLAVFHTSTPLPGRQAKELESEPEMYYGKVEDSFHFGSDLDNHPEDGDLVLSVILQDDTPQPEAGTETSADFLRCNKDAWRMPGQYIVVMSEGTHESQVERTKRRLEAKAAKHRYIIEIIQTFSGAFHGFLVKMSSDVLHLAVELPHVDYIEEDSSIFAQGIPWNLDRIVQTQHAAGKYSPPNDGGQVEVYLLDTSIQSSHREIEGRVQVTDFNSVPEEDGDQVNRKASMCESHGTHTAGIVSGRDSGVARGASVHSVRVLNCQGKGTVSGALAGLEYIRASLLAQPRSPLIVLLPFAGGFSRTLNTACREMVRNGGVLIAAAGNYRDDACLYSPCVITVGATNFADQPVSMGKTGTNFGRCVDLFAPGDDIVSASSNCATCFTAESGTSQAAAHVAGIAAVILNSRPNLTSTEVLQRLLRHSVKHTMDLGAFPEQHRLTTPNMVAALPTSTSTGEELLCRSVWSTKSGTSPSDTVGAHCRPGEEMFSCSSFSPDGVRAGETIHEREGQRECVAHNGPAGRGVHAIARCCTWERAQCQASASEQQGTEAACPSPDHHLTGCSSHAVSGAMVDSTRPLHGDRKACSGREGVKSRASCCRAPSLQCRLKEHAPSGFSEQVEVSCEEGWTLTGCSAQSRGSVTHGAYARGNTCVVRSSGGGKGAVAFAICCRNSQAQEHAESNHK</sequence>
<feature type="transmembrane region" description="Helical" evidence="38">
    <location>
        <begin position="197"/>
        <end position="215"/>
    </location>
</feature>
<dbReference type="PANTHER" id="PTHR43806:SF60">
    <property type="entry name" value="PROPROTEIN CONVERTASE SUBTILISIN_KEXIN TYPE 9"/>
    <property type="match status" value="1"/>
</dbReference>
<dbReference type="PROSITE" id="PS51892">
    <property type="entry name" value="SUBTILASE"/>
    <property type="match status" value="1"/>
</dbReference>
<dbReference type="GO" id="GO:0006821">
    <property type="term" value="P:chloride transport"/>
    <property type="evidence" value="ECO:0007669"/>
    <property type="project" value="InterPro"/>
</dbReference>
<evidence type="ECO:0000256" key="9">
    <source>
        <dbReference type="ARBA" id="ARBA00011073"/>
    </source>
</evidence>
<evidence type="ECO:0000256" key="36">
    <source>
        <dbReference type="PROSITE-ProRule" id="PRU01240"/>
    </source>
</evidence>
<evidence type="ECO:0000256" key="1">
    <source>
        <dbReference type="ARBA" id="ARBA00001913"/>
    </source>
</evidence>
<comment type="subcellular location">
    <subcellularLocation>
        <location evidence="4">Cell surface</location>
    </subcellularLocation>
    <subcellularLocation>
        <location evidence="6">Cytoplasm</location>
    </subcellularLocation>
    <subcellularLocation>
        <location evidence="3">Endoplasmic reticulum</location>
    </subcellularLocation>
    <subcellularLocation>
        <location evidence="2">Endosome</location>
    </subcellularLocation>
    <subcellularLocation>
        <location evidence="7">Golgi apparatus</location>
    </subcellularLocation>
    <subcellularLocation>
        <location evidence="5">Lysosome</location>
    </subcellularLocation>
    <subcellularLocation>
        <location evidence="8">Secreted</location>
    </subcellularLocation>
</comment>
<feature type="region of interest" description="Disordered" evidence="37">
    <location>
        <begin position="285"/>
        <end position="309"/>
    </location>
</feature>
<feature type="transmembrane region" description="Helical" evidence="38">
    <location>
        <begin position="427"/>
        <end position="447"/>
    </location>
</feature>
<dbReference type="Proteomes" id="UP001221898">
    <property type="component" value="Unassembled WGS sequence"/>
</dbReference>
<dbReference type="Pfam" id="PF05922">
    <property type="entry name" value="Inhibitor_I9"/>
    <property type="match status" value="1"/>
</dbReference>
<keyword evidence="14" id="KW-0153">Cholesterol metabolism</keyword>
<dbReference type="InterPro" id="IPR036852">
    <property type="entry name" value="Peptidase_S8/S53_dom_sf"/>
</dbReference>
<dbReference type="InterPro" id="IPR037045">
    <property type="entry name" value="S8pro/Inhibitor_I9_sf"/>
</dbReference>
<keyword evidence="38" id="KW-1133">Transmembrane helix</keyword>
<dbReference type="GO" id="GO:0004252">
    <property type="term" value="F:serine-type endopeptidase activity"/>
    <property type="evidence" value="ECO:0007669"/>
    <property type="project" value="UniProtKB-UniRule"/>
</dbReference>
<keyword evidence="38" id="KW-0812">Transmembrane</keyword>
<keyword evidence="17 36" id="KW-0645">Protease</keyword>
<keyword evidence="26" id="KW-0333">Golgi apparatus</keyword>
<keyword evidence="15" id="KW-0597">Phosphoprotein</keyword>
<name>A0AAD7RQH8_9TELE</name>
<dbReference type="GO" id="GO:0008203">
    <property type="term" value="P:cholesterol metabolic process"/>
    <property type="evidence" value="ECO:0007669"/>
    <property type="project" value="UniProtKB-KW"/>
</dbReference>
<evidence type="ECO:0000256" key="5">
    <source>
        <dbReference type="ARBA" id="ARBA00004371"/>
    </source>
</evidence>
<keyword evidence="20" id="KW-0967">Endosome</keyword>
<evidence type="ECO:0000256" key="16">
    <source>
        <dbReference type="ARBA" id="ARBA00022641"/>
    </source>
</evidence>
<feature type="domain" description="Proprotein convertase subtilisin/kexin type 9 C-terminal" evidence="42">
    <location>
        <begin position="1134"/>
        <end position="1206"/>
    </location>
</feature>
<keyword evidence="12" id="KW-0963">Cytoplasm</keyword>
<dbReference type="GO" id="GO:0043523">
    <property type="term" value="P:regulation of neuron apoptotic process"/>
    <property type="evidence" value="ECO:0007669"/>
    <property type="project" value="UniProtKB-ARBA"/>
</dbReference>
<feature type="domain" description="Peptidase S8/S53" evidence="39">
    <location>
        <begin position="724"/>
        <end position="960"/>
    </location>
</feature>
<evidence type="ECO:0000256" key="26">
    <source>
        <dbReference type="ARBA" id="ARBA00023034"/>
    </source>
</evidence>
<dbReference type="Pfam" id="PF15462">
    <property type="entry name" value="Barttin"/>
    <property type="match status" value="1"/>
</dbReference>
<dbReference type="InterPro" id="IPR015500">
    <property type="entry name" value="Peptidase_S8_subtilisin-rel"/>
</dbReference>
<evidence type="ECO:0000256" key="21">
    <source>
        <dbReference type="ARBA" id="ARBA00022801"/>
    </source>
</evidence>
<feature type="transmembrane region" description="Helical" evidence="38">
    <location>
        <begin position="32"/>
        <end position="54"/>
    </location>
</feature>
<evidence type="ECO:0000256" key="20">
    <source>
        <dbReference type="ARBA" id="ARBA00022753"/>
    </source>
</evidence>
<evidence type="ECO:0000256" key="28">
    <source>
        <dbReference type="ARBA" id="ARBA00023145"/>
    </source>
</evidence>
<evidence type="ECO:0000256" key="37">
    <source>
        <dbReference type="SAM" id="MobiDB-lite"/>
    </source>
</evidence>
<comment type="caution">
    <text evidence="44">The sequence shown here is derived from an EMBL/GenBank/DDBJ whole genome shotgun (WGS) entry which is preliminary data.</text>
</comment>
<evidence type="ECO:0000256" key="13">
    <source>
        <dbReference type="ARBA" id="ARBA00022525"/>
    </source>
</evidence>
<dbReference type="InterPro" id="IPR041051">
    <property type="entry name" value="PCSK9_C3"/>
</dbReference>
<evidence type="ECO:0000256" key="7">
    <source>
        <dbReference type="ARBA" id="ARBA00004555"/>
    </source>
</evidence>
<dbReference type="Gene3D" id="3.40.50.200">
    <property type="entry name" value="Peptidase S8/S53 domain"/>
    <property type="match status" value="1"/>
</dbReference>
<organism evidence="44 45">
    <name type="scientific">Aldrovandia affinis</name>
    <dbReference type="NCBI Taxonomy" id="143900"/>
    <lineage>
        <taxon>Eukaryota</taxon>
        <taxon>Metazoa</taxon>
        <taxon>Chordata</taxon>
        <taxon>Craniata</taxon>
        <taxon>Vertebrata</taxon>
        <taxon>Euteleostomi</taxon>
        <taxon>Actinopterygii</taxon>
        <taxon>Neopterygii</taxon>
        <taxon>Teleostei</taxon>
        <taxon>Notacanthiformes</taxon>
        <taxon>Halosauridae</taxon>
        <taxon>Aldrovandia</taxon>
    </lineage>
</organism>
<keyword evidence="38" id="KW-0472">Membrane</keyword>
<dbReference type="Gene3D" id="3.30.70.80">
    <property type="entry name" value="Peptidase S8 propeptide/proteinase inhibitor I9"/>
    <property type="match status" value="1"/>
</dbReference>
<dbReference type="SUPFAM" id="SSF52743">
    <property type="entry name" value="Subtilisin-like"/>
    <property type="match status" value="1"/>
</dbReference>
<dbReference type="GO" id="GO:0005764">
    <property type="term" value="C:lysosome"/>
    <property type="evidence" value="ECO:0007669"/>
    <property type="project" value="UniProtKB-SubCell"/>
</dbReference>
<evidence type="ECO:0000256" key="38">
    <source>
        <dbReference type="SAM" id="Phobius"/>
    </source>
</evidence>
<keyword evidence="19" id="KW-0732">Signal</keyword>
<accession>A0AAD7RQH8</accession>
<gene>
    <name evidence="44" type="ORF">AAFF_G00133700</name>
</gene>
<evidence type="ECO:0000256" key="15">
    <source>
        <dbReference type="ARBA" id="ARBA00022553"/>
    </source>
</evidence>
<evidence type="ECO:0000256" key="2">
    <source>
        <dbReference type="ARBA" id="ARBA00004177"/>
    </source>
</evidence>
<feature type="active site" description="Charge relay system" evidence="36">
    <location>
        <position position="730"/>
    </location>
</feature>
<evidence type="ECO:0000256" key="23">
    <source>
        <dbReference type="ARBA" id="ARBA00022824"/>
    </source>
</evidence>
<evidence type="ECO:0000256" key="35">
    <source>
        <dbReference type="ARBA" id="ARBA00032870"/>
    </source>
</evidence>
<dbReference type="Gene3D" id="2.60.120.690">
    <property type="entry name" value="Proprotein convertase subtilisin/kexin type 9"/>
    <property type="match status" value="1"/>
</dbReference>
<keyword evidence="30" id="KW-1207">Sterol metabolism</keyword>
<reference evidence="44" key="1">
    <citation type="journal article" date="2023" name="Science">
        <title>Genome structures resolve the early diversification of teleost fishes.</title>
        <authorList>
            <person name="Parey E."/>
            <person name="Louis A."/>
            <person name="Montfort J."/>
            <person name="Bouchez O."/>
            <person name="Roques C."/>
            <person name="Iampietro C."/>
            <person name="Lluch J."/>
            <person name="Castinel A."/>
            <person name="Donnadieu C."/>
            <person name="Desvignes T."/>
            <person name="Floi Bucao C."/>
            <person name="Jouanno E."/>
            <person name="Wen M."/>
            <person name="Mejri S."/>
            <person name="Dirks R."/>
            <person name="Jansen H."/>
            <person name="Henkel C."/>
            <person name="Chen W.J."/>
            <person name="Zahm M."/>
            <person name="Cabau C."/>
            <person name="Klopp C."/>
            <person name="Thompson A.W."/>
            <person name="Robinson-Rechavi M."/>
            <person name="Braasch I."/>
            <person name="Lecointre G."/>
            <person name="Bobe J."/>
            <person name="Postlethwait J.H."/>
            <person name="Berthelot C."/>
            <person name="Roest Crollius H."/>
            <person name="Guiguen Y."/>
        </authorList>
    </citation>
    <scope>NUCLEOTIDE SEQUENCE</scope>
    <source>
        <strain evidence="44">NC1722</strain>
    </source>
</reference>
<dbReference type="GO" id="GO:0006508">
    <property type="term" value="P:proteolysis"/>
    <property type="evidence" value="ECO:0007669"/>
    <property type="project" value="UniProtKB-KW"/>
</dbReference>
<evidence type="ECO:0000259" key="41">
    <source>
        <dbReference type="Pfam" id="PF18459"/>
    </source>
</evidence>
<dbReference type="GO" id="GO:0005783">
    <property type="term" value="C:endoplasmic reticulum"/>
    <property type="evidence" value="ECO:0007669"/>
    <property type="project" value="UniProtKB-SubCell"/>
</dbReference>
<keyword evidence="24 36" id="KW-0720">Serine protease</keyword>
<keyword evidence="21 36" id="KW-0378">Hydrolase</keyword>
<evidence type="ECO:0000256" key="8">
    <source>
        <dbReference type="ARBA" id="ARBA00004613"/>
    </source>
</evidence>
<keyword evidence="25" id="KW-0106">Calcium</keyword>
<evidence type="ECO:0000256" key="22">
    <source>
        <dbReference type="ARBA" id="ARBA00022813"/>
    </source>
</evidence>
<comment type="cofactor">
    <cofactor evidence="1">
        <name>Ca(2+)</name>
        <dbReference type="ChEBI" id="CHEBI:29108"/>
    </cofactor>
</comment>
<evidence type="ECO:0000256" key="30">
    <source>
        <dbReference type="ARBA" id="ARBA00023166"/>
    </source>
</evidence>
<evidence type="ECO:0000313" key="44">
    <source>
        <dbReference type="EMBL" id="KAJ8388494.1"/>
    </source>
</evidence>
<feature type="active site" description="Charge relay system" evidence="36">
    <location>
        <position position="770"/>
    </location>
</feature>
<evidence type="ECO:0000259" key="42">
    <source>
        <dbReference type="Pfam" id="PF18463"/>
    </source>
</evidence>
<dbReference type="FunFam" id="2.60.120.690:FF:000001">
    <property type="entry name" value="Proprotein convertase subtilisin/kexin type 9"/>
    <property type="match status" value="1"/>
</dbReference>
<dbReference type="Pfam" id="PF18459">
    <property type="entry name" value="PCSK9_C1"/>
    <property type="match status" value="1"/>
</dbReference>
<dbReference type="FunFam" id="3.30.70.80:FF:000004">
    <property type="entry name" value="Proprotein convertase subtilisin/kexin type 9"/>
    <property type="match status" value="1"/>
</dbReference>
<evidence type="ECO:0000256" key="25">
    <source>
        <dbReference type="ARBA" id="ARBA00022837"/>
    </source>
</evidence>
<dbReference type="GO" id="GO:0006915">
    <property type="term" value="P:apoptotic process"/>
    <property type="evidence" value="ECO:0007669"/>
    <property type="project" value="UniProtKB-KW"/>
</dbReference>
<dbReference type="PRINTS" id="PR00723">
    <property type="entry name" value="SUBTILISIN"/>
</dbReference>
<dbReference type="GO" id="GO:0009986">
    <property type="term" value="C:cell surface"/>
    <property type="evidence" value="ECO:0007669"/>
    <property type="project" value="UniProtKB-SubCell"/>
</dbReference>
<keyword evidence="45" id="KW-1185">Reference proteome</keyword>
<dbReference type="GO" id="GO:0005615">
    <property type="term" value="C:extracellular space"/>
    <property type="evidence" value="ECO:0007669"/>
    <property type="project" value="TreeGrafter"/>
</dbReference>
<dbReference type="FunFam" id="3.40.50.200:FF:000016">
    <property type="entry name" value="Proprotein convertase subtilisin/kexin type 9"/>
    <property type="match status" value="1"/>
</dbReference>
<keyword evidence="33" id="KW-0458">Lysosome</keyword>
<feature type="active site" description="Charge relay system" evidence="36">
    <location>
        <position position="926"/>
    </location>
</feature>
<dbReference type="InterPro" id="IPR041052">
    <property type="entry name" value="PCSK9_C2"/>
</dbReference>
<keyword evidence="13" id="KW-0964">Secreted</keyword>
<evidence type="ECO:0000259" key="43">
    <source>
        <dbReference type="Pfam" id="PF18464"/>
    </source>
</evidence>
<dbReference type="PANTHER" id="PTHR43806">
    <property type="entry name" value="PEPTIDASE S8"/>
    <property type="match status" value="1"/>
</dbReference>
<keyword evidence="29" id="KW-1015">Disulfide bond</keyword>
<evidence type="ECO:0000256" key="29">
    <source>
        <dbReference type="ARBA" id="ARBA00023157"/>
    </source>
</evidence>
<feature type="domain" description="Proprotein convertase subtilisin/kexin type 9 C-terminal" evidence="41">
    <location>
        <begin position="989"/>
        <end position="1070"/>
    </location>
</feature>
<evidence type="ECO:0000256" key="14">
    <source>
        <dbReference type="ARBA" id="ARBA00022548"/>
    </source>
</evidence>
<feature type="transmembrane region" description="Helical" evidence="38">
    <location>
        <begin position="221"/>
        <end position="244"/>
    </location>
</feature>
<dbReference type="Pfam" id="PF00082">
    <property type="entry name" value="Peptidase_S8"/>
    <property type="match status" value="1"/>
</dbReference>
<evidence type="ECO:0000313" key="45">
    <source>
        <dbReference type="Proteomes" id="UP001221898"/>
    </source>
</evidence>
<dbReference type="InterPro" id="IPR050131">
    <property type="entry name" value="Peptidase_S8_subtilisin-like"/>
</dbReference>
<feature type="domain" description="Inhibitor I9" evidence="40">
    <location>
        <begin position="621"/>
        <end position="692"/>
    </location>
</feature>
<comment type="similarity">
    <text evidence="9 36">Belongs to the peptidase S8 family.</text>
</comment>
<feature type="transmembrane region" description="Helical" evidence="38">
    <location>
        <begin position="402"/>
        <end position="421"/>
    </location>
</feature>
<evidence type="ECO:0000256" key="4">
    <source>
        <dbReference type="ARBA" id="ARBA00004241"/>
    </source>
</evidence>
<dbReference type="GO" id="GO:0005794">
    <property type="term" value="C:Golgi apparatus"/>
    <property type="evidence" value="ECO:0007669"/>
    <property type="project" value="UniProtKB-SubCell"/>
</dbReference>
<dbReference type="InterPro" id="IPR000209">
    <property type="entry name" value="Peptidase_S8/S53_dom"/>
</dbReference>
<evidence type="ECO:0000256" key="3">
    <source>
        <dbReference type="ARBA" id="ARBA00004240"/>
    </source>
</evidence>
<evidence type="ECO:0000256" key="19">
    <source>
        <dbReference type="ARBA" id="ARBA00022729"/>
    </source>
</evidence>
<evidence type="ECO:0000256" key="32">
    <source>
        <dbReference type="ARBA" id="ARBA00023221"/>
    </source>
</evidence>
<dbReference type="InterPro" id="IPR041254">
    <property type="entry name" value="PCSK9_C1"/>
</dbReference>
<keyword evidence="28" id="KW-0865">Zymogen</keyword>
<evidence type="ECO:0000259" key="40">
    <source>
        <dbReference type="Pfam" id="PF05922"/>
    </source>
</evidence>
<evidence type="ECO:0000256" key="11">
    <source>
        <dbReference type="ARBA" id="ARBA00019781"/>
    </source>
</evidence>
<dbReference type="AlphaFoldDB" id="A0AAD7RQH8"/>
<dbReference type="Pfam" id="PF18463">
    <property type="entry name" value="PCSK9_C3"/>
    <property type="match status" value="1"/>
</dbReference>
<evidence type="ECO:0000256" key="33">
    <source>
        <dbReference type="ARBA" id="ARBA00023228"/>
    </source>
</evidence>
<dbReference type="CDD" id="cd04077">
    <property type="entry name" value="Peptidases_S8_PCSK9_ProteinaseK_like"/>
    <property type="match status" value="1"/>
</dbReference>
<feature type="region of interest" description="Disordered" evidence="37">
    <location>
        <begin position="497"/>
        <end position="525"/>
    </location>
</feature>
<evidence type="ECO:0000256" key="34">
    <source>
        <dbReference type="ARBA" id="ARBA00032525"/>
    </source>
</evidence>
<keyword evidence="31" id="KW-0325">Glycoprotein</keyword>
<dbReference type="InterPro" id="IPR010259">
    <property type="entry name" value="S8pro/Inhibitor_I9"/>
</dbReference>
<feature type="transmembrane region" description="Helical" evidence="38">
    <location>
        <begin position="7"/>
        <end position="26"/>
    </location>
</feature>
<evidence type="ECO:0000256" key="17">
    <source>
        <dbReference type="ARBA" id="ARBA00022670"/>
    </source>
</evidence>
<keyword evidence="16" id="KW-0765">Sulfation</keyword>
<protein>
    <recommendedName>
        <fullName evidence="11">Proprotein convertase subtilisin/kexin type 9</fullName>
    </recommendedName>
    <alternativeName>
        <fullName evidence="35">Proprotein convertase 9</fullName>
    </alternativeName>
    <alternativeName>
        <fullName evidence="34">Subtilisin/kexin-like protease PC9</fullName>
    </alternativeName>
</protein>
<dbReference type="GO" id="GO:0005768">
    <property type="term" value="C:endosome"/>
    <property type="evidence" value="ECO:0007669"/>
    <property type="project" value="UniProtKB-SubCell"/>
</dbReference>
<evidence type="ECO:0000259" key="39">
    <source>
        <dbReference type="Pfam" id="PF00082"/>
    </source>
</evidence>
<evidence type="ECO:0000256" key="31">
    <source>
        <dbReference type="ARBA" id="ARBA00023180"/>
    </source>
</evidence>